<dbReference type="EMBL" id="JAPDMZ010000299">
    <property type="protein sequence ID" value="KAK0544173.1"/>
    <property type="molecule type" value="Genomic_DNA"/>
</dbReference>
<feature type="compositionally biased region" description="Low complexity" evidence="1">
    <location>
        <begin position="125"/>
        <end position="135"/>
    </location>
</feature>
<comment type="caution">
    <text evidence="2">The sequence shown here is derived from an EMBL/GenBank/DDBJ whole genome shotgun (WGS) entry which is preliminary data.</text>
</comment>
<keyword evidence="3" id="KW-1185">Reference proteome</keyword>
<proteinExistence type="predicted"/>
<organism evidence="2 3">
    <name type="scientific">Tilletia horrida</name>
    <dbReference type="NCBI Taxonomy" id="155126"/>
    <lineage>
        <taxon>Eukaryota</taxon>
        <taxon>Fungi</taxon>
        <taxon>Dikarya</taxon>
        <taxon>Basidiomycota</taxon>
        <taxon>Ustilaginomycotina</taxon>
        <taxon>Exobasidiomycetes</taxon>
        <taxon>Tilletiales</taxon>
        <taxon>Tilletiaceae</taxon>
        <taxon>Tilletia</taxon>
    </lineage>
</organism>
<evidence type="ECO:0000313" key="3">
    <source>
        <dbReference type="Proteomes" id="UP001176517"/>
    </source>
</evidence>
<protein>
    <submittedName>
        <fullName evidence="2">Uncharacterized protein</fullName>
    </submittedName>
</protein>
<evidence type="ECO:0000313" key="2">
    <source>
        <dbReference type="EMBL" id="KAK0544173.1"/>
    </source>
</evidence>
<evidence type="ECO:0000256" key="1">
    <source>
        <dbReference type="SAM" id="MobiDB-lite"/>
    </source>
</evidence>
<name>A0AAN6GKE6_9BASI</name>
<gene>
    <name evidence="2" type="ORF">OC846_006163</name>
</gene>
<dbReference type="Proteomes" id="UP001176517">
    <property type="component" value="Unassembled WGS sequence"/>
</dbReference>
<feature type="region of interest" description="Disordered" evidence="1">
    <location>
        <begin position="102"/>
        <end position="135"/>
    </location>
</feature>
<dbReference type="AlphaFoldDB" id="A0AAN6GKE6"/>
<reference evidence="2" key="1">
    <citation type="journal article" date="2023" name="PhytoFront">
        <title>Draft Genome Resources of Seven Strains of Tilletia horrida, Causal Agent of Kernel Smut of Rice.</title>
        <authorList>
            <person name="Khanal S."/>
            <person name="Antony Babu S."/>
            <person name="Zhou X.G."/>
        </authorList>
    </citation>
    <scope>NUCLEOTIDE SEQUENCE</scope>
    <source>
        <strain evidence="2">TX6</strain>
    </source>
</reference>
<sequence>MLAGALAEALLPREKLMAIQREGEEEEAPRASATEEALGNLLSVLKKKEVPTRVRADRNPFKRLNIPRHDWDKILAPYRQGGTIWTGEDGYLWVGPKPIRQQQRQKAISVPRQASEADEDDNEESSFLLPSLSSA</sequence>
<accession>A0AAN6GKE6</accession>